<reference evidence="1" key="1">
    <citation type="submission" date="2021-08" db="EMBL/GenBank/DDBJ databases">
        <title>WGS assembly of Ceratopteris richardii.</title>
        <authorList>
            <person name="Marchant D.B."/>
            <person name="Chen G."/>
            <person name="Jenkins J."/>
            <person name="Shu S."/>
            <person name="Leebens-Mack J."/>
            <person name="Grimwood J."/>
            <person name="Schmutz J."/>
            <person name="Soltis P."/>
            <person name="Soltis D."/>
            <person name="Chen Z.-H."/>
        </authorList>
    </citation>
    <scope>NUCLEOTIDE SEQUENCE</scope>
    <source>
        <strain evidence="1">Whitten #5841</strain>
        <tissue evidence="1">Leaf</tissue>
    </source>
</reference>
<accession>A0A8T2QXR1</accession>
<organism evidence="1 2">
    <name type="scientific">Ceratopteris richardii</name>
    <name type="common">Triangle waterfern</name>
    <dbReference type="NCBI Taxonomy" id="49495"/>
    <lineage>
        <taxon>Eukaryota</taxon>
        <taxon>Viridiplantae</taxon>
        <taxon>Streptophyta</taxon>
        <taxon>Embryophyta</taxon>
        <taxon>Tracheophyta</taxon>
        <taxon>Polypodiopsida</taxon>
        <taxon>Polypodiidae</taxon>
        <taxon>Polypodiales</taxon>
        <taxon>Pteridineae</taxon>
        <taxon>Pteridaceae</taxon>
        <taxon>Parkerioideae</taxon>
        <taxon>Ceratopteris</taxon>
    </lineage>
</organism>
<keyword evidence="2" id="KW-1185">Reference proteome</keyword>
<comment type="caution">
    <text evidence="1">The sequence shown here is derived from an EMBL/GenBank/DDBJ whole genome shotgun (WGS) entry which is preliminary data.</text>
</comment>
<evidence type="ECO:0008006" key="3">
    <source>
        <dbReference type="Google" id="ProtNLM"/>
    </source>
</evidence>
<evidence type="ECO:0000313" key="1">
    <source>
        <dbReference type="EMBL" id="KAH7288123.1"/>
    </source>
</evidence>
<dbReference type="EMBL" id="CM035436">
    <property type="protein sequence ID" value="KAH7288123.1"/>
    <property type="molecule type" value="Genomic_DNA"/>
</dbReference>
<sequence>MSSFMREPKICMPRKFDGDLMKFRGFLQQVKLYICMRLDRYPDKAFKVGIFGILLRGQTLSWFTPILERNMGVLHERVFFKGSPPCLEM</sequence>
<proteinExistence type="predicted"/>
<evidence type="ECO:0000313" key="2">
    <source>
        <dbReference type="Proteomes" id="UP000825935"/>
    </source>
</evidence>
<gene>
    <name evidence="1" type="ORF">KP509_31G013100</name>
</gene>
<protein>
    <recommendedName>
        <fullName evidence="3">DUF4939 domain-containing protein</fullName>
    </recommendedName>
</protein>
<dbReference type="AlphaFoldDB" id="A0A8T2QXR1"/>
<name>A0A8T2QXR1_CERRI</name>
<dbReference type="OrthoDB" id="1927001at2759"/>
<dbReference type="Proteomes" id="UP000825935">
    <property type="component" value="Chromosome 31"/>
</dbReference>